<keyword evidence="3 7" id="KW-0812">Transmembrane</keyword>
<feature type="transmembrane region" description="Helical" evidence="7">
    <location>
        <begin position="146"/>
        <end position="165"/>
    </location>
</feature>
<dbReference type="PRINTS" id="PR00342">
    <property type="entry name" value="RHESUSRHD"/>
</dbReference>
<dbReference type="RefSeq" id="XP_030833557.1">
    <property type="nucleotide sequence ID" value="XM_030977697.1"/>
</dbReference>
<evidence type="ECO:0000256" key="6">
    <source>
        <dbReference type="SAM" id="MobiDB-lite"/>
    </source>
</evidence>
<feature type="domain" description="Ammonium transporter AmtB-like" evidence="8">
    <location>
        <begin position="1"/>
        <end position="373"/>
    </location>
</feature>
<dbReference type="InterPro" id="IPR002229">
    <property type="entry name" value="RhesusRHD"/>
</dbReference>
<evidence type="ECO:0000256" key="7">
    <source>
        <dbReference type="SAM" id="Phobius"/>
    </source>
</evidence>
<dbReference type="EnsemblMetazoa" id="XM_030977697">
    <property type="protein sequence ID" value="XP_030833557"/>
    <property type="gene ID" value="LOC584796"/>
</dbReference>
<dbReference type="InterPro" id="IPR029020">
    <property type="entry name" value="Ammonium/urea_transptr"/>
</dbReference>
<keyword evidence="10" id="KW-1185">Reference proteome</keyword>
<comment type="subcellular location">
    <subcellularLocation>
        <location evidence="1">Membrane</location>
        <topology evidence="1">Multi-pass membrane protein</topology>
    </subcellularLocation>
</comment>
<dbReference type="Gene3D" id="1.10.3430.10">
    <property type="entry name" value="Ammonium transporter AmtB like domains"/>
    <property type="match status" value="1"/>
</dbReference>
<organism evidence="9 10">
    <name type="scientific">Strongylocentrotus purpuratus</name>
    <name type="common">Purple sea urchin</name>
    <dbReference type="NCBI Taxonomy" id="7668"/>
    <lineage>
        <taxon>Eukaryota</taxon>
        <taxon>Metazoa</taxon>
        <taxon>Echinodermata</taxon>
        <taxon>Eleutherozoa</taxon>
        <taxon>Echinozoa</taxon>
        <taxon>Echinoidea</taxon>
        <taxon>Euechinoidea</taxon>
        <taxon>Echinacea</taxon>
        <taxon>Camarodonta</taxon>
        <taxon>Echinidea</taxon>
        <taxon>Strongylocentrotidae</taxon>
        <taxon>Strongylocentrotus</taxon>
    </lineage>
</organism>
<feature type="transmembrane region" description="Helical" evidence="7">
    <location>
        <begin position="54"/>
        <end position="78"/>
    </location>
</feature>
<protein>
    <recommendedName>
        <fullName evidence="8">Ammonium transporter AmtB-like domain-containing protein</fullName>
    </recommendedName>
</protein>
<dbReference type="PANTHER" id="PTHR11730">
    <property type="entry name" value="AMMONIUM TRANSPORTER"/>
    <property type="match status" value="1"/>
</dbReference>
<dbReference type="InterPro" id="IPR024041">
    <property type="entry name" value="NH4_transpt_AmtB-like_dom"/>
</dbReference>
<dbReference type="FunCoup" id="A0A7M7NAC1">
    <property type="interactions" value="181"/>
</dbReference>
<feature type="transmembrane region" description="Helical" evidence="7">
    <location>
        <begin position="239"/>
        <end position="256"/>
    </location>
</feature>
<sequence>MMFVGFGFLMTFLKRYGYSSVGFNFLLAAFVIQWATLFRGFVELGHSDDGKIHVSITSMLLADFTSATILISFGALLGKTSPLQLTIMAFFEVIFSLVNEFIAVEFLGTTDIGGSMYVHTFGAYFGLAVSMVVTRQAGRESPKEGAVYHSDLFAMIGTLFLWIFWPSFNSALGDDDQRHRAVLNTYFSLSACCVATFATSSLLSKKGKFDMVHVQNATLAGGVAVGTAANLMIQPWGAILIGVVAGVLSTFGYKVIQPFLCEKIGLHDTCGVNNLHGMPGILGGLAGVVACALASESVYGDSLPAVFGDRFEDSTGATPTEIRSAGTQALMQLAALVMTLAIAIVSGLFTGLILRCVPGLDALKDEKLMEDEYFWEEVEADDSSHETTGYHMVQQRANLEVEGEEGAQQTTVTNGKEADAQV</sequence>
<reference evidence="10" key="1">
    <citation type="submission" date="2015-02" db="EMBL/GenBank/DDBJ databases">
        <title>Genome sequencing for Strongylocentrotus purpuratus.</title>
        <authorList>
            <person name="Murali S."/>
            <person name="Liu Y."/>
            <person name="Vee V."/>
            <person name="English A."/>
            <person name="Wang M."/>
            <person name="Skinner E."/>
            <person name="Han Y."/>
            <person name="Muzny D.M."/>
            <person name="Worley K.C."/>
            <person name="Gibbs R.A."/>
        </authorList>
    </citation>
    <scope>NUCLEOTIDE SEQUENCE</scope>
</reference>
<accession>A0A7M7NAC1</accession>
<feature type="transmembrane region" description="Helical" evidence="7">
    <location>
        <begin position="21"/>
        <end position="42"/>
    </location>
</feature>
<dbReference type="GO" id="GO:0097272">
    <property type="term" value="P:ammonium homeostasis"/>
    <property type="evidence" value="ECO:0000318"/>
    <property type="project" value="GO_Central"/>
</dbReference>
<evidence type="ECO:0000313" key="10">
    <source>
        <dbReference type="Proteomes" id="UP000007110"/>
    </source>
</evidence>
<feature type="transmembrane region" description="Helical" evidence="7">
    <location>
        <begin position="185"/>
        <end position="204"/>
    </location>
</feature>
<evidence type="ECO:0000256" key="4">
    <source>
        <dbReference type="ARBA" id="ARBA00022989"/>
    </source>
</evidence>
<dbReference type="OrthoDB" id="534912at2759"/>
<reference evidence="9" key="2">
    <citation type="submission" date="2021-01" db="UniProtKB">
        <authorList>
            <consortium name="EnsemblMetazoa"/>
        </authorList>
    </citation>
    <scope>IDENTIFICATION</scope>
</reference>
<comment type="similarity">
    <text evidence="2">Belongs to the ammonium transporter (TC 2.A.49) family. Rh subfamily.</text>
</comment>
<evidence type="ECO:0000256" key="2">
    <source>
        <dbReference type="ARBA" id="ARBA00011036"/>
    </source>
</evidence>
<feature type="transmembrane region" description="Helical" evidence="7">
    <location>
        <begin position="85"/>
        <end position="104"/>
    </location>
</feature>
<dbReference type="GO" id="GO:0008519">
    <property type="term" value="F:ammonium channel activity"/>
    <property type="evidence" value="ECO:0000318"/>
    <property type="project" value="GO_Central"/>
</dbReference>
<dbReference type="InParanoid" id="A0A7M7NAC1"/>
<feature type="region of interest" description="Disordered" evidence="6">
    <location>
        <begin position="400"/>
        <end position="422"/>
    </location>
</feature>
<dbReference type="GO" id="GO:0072488">
    <property type="term" value="P:ammonium transmembrane transport"/>
    <property type="evidence" value="ECO:0000318"/>
    <property type="project" value="GO_Central"/>
</dbReference>
<dbReference type="GO" id="GO:0005886">
    <property type="term" value="C:plasma membrane"/>
    <property type="evidence" value="ECO:0000318"/>
    <property type="project" value="GO_Central"/>
</dbReference>
<proteinExistence type="inferred from homology"/>
<name>A0A7M7NAC1_STRPU</name>
<dbReference type="KEGG" id="spu:584796"/>
<dbReference type="Pfam" id="PF00909">
    <property type="entry name" value="Ammonium_transp"/>
    <property type="match status" value="1"/>
</dbReference>
<feature type="transmembrane region" description="Helical" evidence="7">
    <location>
        <begin position="333"/>
        <end position="354"/>
    </location>
</feature>
<keyword evidence="4 7" id="KW-1133">Transmembrane helix</keyword>
<dbReference type="SUPFAM" id="SSF111352">
    <property type="entry name" value="Ammonium transporter"/>
    <property type="match status" value="1"/>
</dbReference>
<dbReference type="GeneID" id="584796"/>
<evidence type="ECO:0000256" key="5">
    <source>
        <dbReference type="ARBA" id="ARBA00023136"/>
    </source>
</evidence>
<dbReference type="PANTHER" id="PTHR11730:SF60">
    <property type="entry name" value="RH50, ISOFORM D"/>
    <property type="match status" value="1"/>
</dbReference>
<evidence type="ECO:0000259" key="8">
    <source>
        <dbReference type="Pfam" id="PF00909"/>
    </source>
</evidence>
<feature type="transmembrane region" description="Helical" evidence="7">
    <location>
        <begin position="116"/>
        <end position="134"/>
    </location>
</feature>
<dbReference type="AlphaFoldDB" id="A0A7M7NAC1"/>
<evidence type="ECO:0000313" key="9">
    <source>
        <dbReference type="EnsemblMetazoa" id="XP_030833557"/>
    </source>
</evidence>
<dbReference type="OMA" id="NCFEDDV"/>
<dbReference type="Proteomes" id="UP000007110">
    <property type="component" value="Unassembled WGS sequence"/>
</dbReference>
<keyword evidence="5 7" id="KW-0472">Membrane</keyword>
<evidence type="ECO:0000256" key="1">
    <source>
        <dbReference type="ARBA" id="ARBA00004141"/>
    </source>
</evidence>
<evidence type="ECO:0000256" key="3">
    <source>
        <dbReference type="ARBA" id="ARBA00022692"/>
    </source>
</evidence>